<dbReference type="PANTHER" id="PTHR21599">
    <property type="entry name" value="GLYCERATE KINASE"/>
    <property type="match status" value="1"/>
</dbReference>
<dbReference type="InterPro" id="IPR018193">
    <property type="entry name" value="Glyc_kinase_flavodox-like_fold"/>
</dbReference>
<comment type="caution">
    <text evidence="5">The sequence shown here is derived from an EMBL/GenBank/DDBJ whole genome shotgun (WGS) entry which is preliminary data.</text>
</comment>
<evidence type="ECO:0000256" key="4">
    <source>
        <dbReference type="PIRNR" id="PIRNR006078"/>
    </source>
</evidence>
<dbReference type="EMBL" id="BAAAVT010000005">
    <property type="protein sequence ID" value="GAA3058132.1"/>
    <property type="molecule type" value="Genomic_DNA"/>
</dbReference>
<protein>
    <submittedName>
        <fullName evidence="5">Glycerate kinase</fullName>
    </submittedName>
</protein>
<gene>
    <name evidence="5" type="ORF">GCM10010529_09930</name>
</gene>
<dbReference type="InterPro" id="IPR018197">
    <property type="entry name" value="Glycerate_kinase_RE-like"/>
</dbReference>
<dbReference type="Gene3D" id="3.40.50.10350">
    <property type="entry name" value="Glycerate kinase, domain 1"/>
    <property type="match status" value="1"/>
</dbReference>
<dbReference type="Proteomes" id="UP001500236">
    <property type="component" value="Unassembled WGS sequence"/>
</dbReference>
<name>A0ABP6LU40_9MICC</name>
<dbReference type="GO" id="GO:0016301">
    <property type="term" value="F:kinase activity"/>
    <property type="evidence" value="ECO:0007669"/>
    <property type="project" value="UniProtKB-KW"/>
</dbReference>
<accession>A0ABP6LU40</accession>
<evidence type="ECO:0000313" key="5">
    <source>
        <dbReference type="EMBL" id="GAA3058132.1"/>
    </source>
</evidence>
<evidence type="ECO:0000256" key="3">
    <source>
        <dbReference type="ARBA" id="ARBA00022777"/>
    </source>
</evidence>
<sequence length="405" mass="40336">MRMSHITSGPRSGTASPLDMAPRIVCVPDSFKGSATAAEAAAALARGAREVFPQAQITELPFADGGEGTLEALLAVWGQEAEQLEVLDAIGRPATALVGRSADGRTAVLEAAQGNGLPQVSDVPLQPRRADTYGVGLIAQHLLDTAPGGTQVEEILLCIGGSASTDGGTGLLRALGVEFLDDAGAPVAPGGHGLAEIAAVDVSGLHPRAAEVRWRIAVDVDNPLTGERGAAAVFGPQKGADEDDVAALDAGLSHLAGVLAAHTGAAAEDYRQAAGFGAAGGIPVGLVSLLGAEVVPGSQMVGEAVGLAESLADADIVLTGEGSLDSQSLGGKVVEAVRRNAPAGAAVVVIAGTVKLTAAECREAGLTGAFSIAPGAAELQELLERAPELITQTAAQACGLLAHGR</sequence>
<evidence type="ECO:0000256" key="1">
    <source>
        <dbReference type="ARBA" id="ARBA00006284"/>
    </source>
</evidence>
<dbReference type="Gene3D" id="3.90.1510.10">
    <property type="entry name" value="Glycerate kinase, domain 2"/>
    <property type="match status" value="1"/>
</dbReference>
<dbReference type="PIRSF" id="PIRSF006078">
    <property type="entry name" value="GlxK"/>
    <property type="match status" value="1"/>
</dbReference>
<keyword evidence="6" id="KW-1185">Reference proteome</keyword>
<dbReference type="InterPro" id="IPR004381">
    <property type="entry name" value="Glycerate_kinase"/>
</dbReference>
<dbReference type="NCBIfam" id="TIGR00045">
    <property type="entry name" value="glycerate kinase"/>
    <property type="match status" value="1"/>
</dbReference>
<dbReference type="SUPFAM" id="SSF110738">
    <property type="entry name" value="Glycerate kinase I"/>
    <property type="match status" value="1"/>
</dbReference>
<evidence type="ECO:0000313" key="6">
    <source>
        <dbReference type="Proteomes" id="UP001500236"/>
    </source>
</evidence>
<dbReference type="InterPro" id="IPR036129">
    <property type="entry name" value="Glycerate_kinase_sf"/>
</dbReference>
<dbReference type="PANTHER" id="PTHR21599:SF0">
    <property type="entry name" value="GLYCERATE KINASE"/>
    <property type="match status" value="1"/>
</dbReference>
<keyword evidence="3 4" id="KW-0418">Kinase</keyword>
<proteinExistence type="inferred from homology"/>
<organism evidence="5 6">
    <name type="scientific">Nesterenkonia aethiopica</name>
    <dbReference type="NCBI Taxonomy" id="269144"/>
    <lineage>
        <taxon>Bacteria</taxon>
        <taxon>Bacillati</taxon>
        <taxon>Actinomycetota</taxon>
        <taxon>Actinomycetes</taxon>
        <taxon>Micrococcales</taxon>
        <taxon>Micrococcaceae</taxon>
        <taxon>Nesterenkonia</taxon>
    </lineage>
</organism>
<comment type="similarity">
    <text evidence="1 4">Belongs to the glycerate kinase type-1 family.</text>
</comment>
<evidence type="ECO:0000256" key="2">
    <source>
        <dbReference type="ARBA" id="ARBA00022679"/>
    </source>
</evidence>
<reference evidence="6" key="1">
    <citation type="journal article" date="2019" name="Int. J. Syst. Evol. Microbiol.">
        <title>The Global Catalogue of Microorganisms (GCM) 10K type strain sequencing project: providing services to taxonomists for standard genome sequencing and annotation.</title>
        <authorList>
            <consortium name="The Broad Institute Genomics Platform"/>
            <consortium name="The Broad Institute Genome Sequencing Center for Infectious Disease"/>
            <person name="Wu L."/>
            <person name="Ma J."/>
        </authorList>
    </citation>
    <scope>NUCLEOTIDE SEQUENCE [LARGE SCALE GENOMIC DNA]</scope>
    <source>
        <strain evidence="6">JCM 14309</strain>
    </source>
</reference>
<dbReference type="Pfam" id="PF02595">
    <property type="entry name" value="Gly_kinase"/>
    <property type="match status" value="1"/>
</dbReference>
<keyword evidence="2 4" id="KW-0808">Transferase</keyword>